<dbReference type="OrthoDB" id="9803188at2"/>
<proteinExistence type="inferred from homology"/>
<dbReference type="InterPro" id="IPR004107">
    <property type="entry name" value="Integrase_SAM-like_N"/>
</dbReference>
<dbReference type="SUPFAM" id="SSF56349">
    <property type="entry name" value="DNA breaking-rejoining enzymes"/>
    <property type="match status" value="1"/>
</dbReference>
<accession>A0A1S2MA46</accession>
<gene>
    <name evidence="9" type="ORF">AWH56_018920</name>
    <name evidence="8" type="ORF">AWH56_07855</name>
</gene>
<reference evidence="9" key="4">
    <citation type="submission" date="2020-10" db="EMBL/GenBank/DDBJ databases">
        <authorList>
            <person name="Bassil N.M."/>
            <person name="Lloyd J.R."/>
        </authorList>
    </citation>
    <scope>NUCLEOTIDE SEQUENCE</scope>
    <source>
        <strain evidence="9">NB2006</strain>
    </source>
</reference>
<dbReference type="InterPro" id="IPR044068">
    <property type="entry name" value="CB"/>
</dbReference>
<evidence type="ECO:0000259" key="7">
    <source>
        <dbReference type="PROSITE" id="PS51900"/>
    </source>
</evidence>
<dbReference type="GO" id="GO:0006310">
    <property type="term" value="P:DNA recombination"/>
    <property type="evidence" value="ECO:0007669"/>
    <property type="project" value="UniProtKB-KW"/>
</dbReference>
<dbReference type="Proteomes" id="UP000180175">
    <property type="component" value="Chromosome"/>
</dbReference>
<keyword evidence="2" id="KW-0229">DNA integration</keyword>
<evidence type="ECO:0000256" key="3">
    <source>
        <dbReference type="ARBA" id="ARBA00023125"/>
    </source>
</evidence>
<evidence type="ECO:0000256" key="4">
    <source>
        <dbReference type="ARBA" id="ARBA00023172"/>
    </source>
</evidence>
<reference evidence="9 10" key="3">
    <citation type="journal article" date="2019" name="Int. J. Syst. Evol. Microbiol.">
        <title>Anaerobacillus isosaccharinicus sp. nov., an alkaliphilic bacterium which degrades isosaccharinic acid.</title>
        <authorList>
            <person name="Bassil N.M."/>
            <person name="Lloyd J.R."/>
        </authorList>
    </citation>
    <scope>NUCLEOTIDE SEQUENCE [LARGE SCALE GENOMIC DNA]</scope>
    <source>
        <strain evidence="9 10">NB2006</strain>
    </source>
</reference>
<dbReference type="Gene3D" id="1.10.150.130">
    <property type="match status" value="1"/>
</dbReference>
<dbReference type="GO" id="GO:0003677">
    <property type="term" value="F:DNA binding"/>
    <property type="evidence" value="ECO:0007669"/>
    <property type="project" value="UniProtKB-UniRule"/>
</dbReference>
<protein>
    <submittedName>
        <fullName evidence="8">Site-specific integrase</fullName>
    </submittedName>
</protein>
<dbReference type="InterPro" id="IPR013762">
    <property type="entry name" value="Integrase-like_cat_sf"/>
</dbReference>
<evidence type="ECO:0000259" key="6">
    <source>
        <dbReference type="PROSITE" id="PS51898"/>
    </source>
</evidence>
<dbReference type="InterPro" id="IPR011010">
    <property type="entry name" value="DNA_brk_join_enz"/>
</dbReference>
<feature type="domain" description="Core-binding (CB)" evidence="7">
    <location>
        <begin position="59"/>
        <end position="139"/>
    </location>
</feature>
<evidence type="ECO:0000256" key="5">
    <source>
        <dbReference type="PROSITE-ProRule" id="PRU01248"/>
    </source>
</evidence>
<evidence type="ECO:0000313" key="10">
    <source>
        <dbReference type="Proteomes" id="UP000180175"/>
    </source>
</evidence>
<organism evidence="8 10">
    <name type="scientific">Anaerobacillus isosaccharinicus</name>
    <dbReference type="NCBI Taxonomy" id="1532552"/>
    <lineage>
        <taxon>Bacteria</taxon>
        <taxon>Bacillati</taxon>
        <taxon>Bacillota</taxon>
        <taxon>Bacilli</taxon>
        <taxon>Bacillales</taxon>
        <taxon>Bacillaceae</taxon>
        <taxon>Anaerobacillus</taxon>
    </lineage>
</organism>
<dbReference type="PROSITE" id="PS51900">
    <property type="entry name" value="CB"/>
    <property type="match status" value="1"/>
</dbReference>
<dbReference type="GO" id="GO:0015074">
    <property type="term" value="P:DNA integration"/>
    <property type="evidence" value="ECO:0007669"/>
    <property type="project" value="UniProtKB-KW"/>
</dbReference>
<dbReference type="Gene3D" id="1.10.443.10">
    <property type="entry name" value="Intergrase catalytic core"/>
    <property type="match status" value="1"/>
</dbReference>
<reference evidence="9 10" key="2">
    <citation type="journal article" date="2017" name="Genome Announc.">
        <title>Draft Genome Sequences of Four Alkaliphilic Bacteria Belonging to the Anaerobacillus Genus.</title>
        <authorList>
            <person name="Bassil N.M."/>
            <person name="Lloyd J.R."/>
        </authorList>
    </citation>
    <scope>NUCLEOTIDE SEQUENCE [LARGE SCALE GENOMIC DNA]</scope>
    <source>
        <strain evidence="9 10">NB2006</strain>
    </source>
</reference>
<keyword evidence="10" id="KW-1185">Reference proteome</keyword>
<dbReference type="Pfam" id="PF14659">
    <property type="entry name" value="Phage_int_SAM_3"/>
    <property type="match status" value="1"/>
</dbReference>
<evidence type="ECO:0000313" key="8">
    <source>
        <dbReference type="EMBL" id="OIJ20555.1"/>
    </source>
</evidence>
<reference evidence="8 10" key="1">
    <citation type="submission" date="2016-10" db="EMBL/GenBank/DDBJ databases">
        <title>Draft genome sequences of four alkaliphilic bacteria belonging to the Anaerobacillus genus.</title>
        <authorList>
            <person name="Bassil N.M."/>
            <person name="Lloyd J.R."/>
        </authorList>
    </citation>
    <scope>NUCLEOTIDE SEQUENCE [LARGE SCALE GENOMIC DNA]</scope>
    <source>
        <strain evidence="8 10">NB2006</strain>
    </source>
</reference>
<evidence type="ECO:0000313" key="9">
    <source>
        <dbReference type="EMBL" id="QOY34779.1"/>
    </source>
</evidence>
<dbReference type="PANTHER" id="PTHR30629:SF2">
    <property type="entry name" value="PROPHAGE INTEGRASE INTS-RELATED"/>
    <property type="match status" value="1"/>
</dbReference>
<dbReference type="Pfam" id="PF14657">
    <property type="entry name" value="Arm-DNA-bind_4"/>
    <property type="match status" value="1"/>
</dbReference>
<feature type="domain" description="Tyr recombinase" evidence="6">
    <location>
        <begin position="163"/>
        <end position="362"/>
    </location>
</feature>
<evidence type="ECO:0000256" key="1">
    <source>
        <dbReference type="ARBA" id="ARBA00008857"/>
    </source>
</evidence>
<dbReference type="PROSITE" id="PS51898">
    <property type="entry name" value="TYR_RECOMBINASE"/>
    <property type="match status" value="1"/>
</dbReference>
<dbReference type="PANTHER" id="PTHR30629">
    <property type="entry name" value="PROPHAGE INTEGRASE"/>
    <property type="match status" value="1"/>
</dbReference>
<dbReference type="KEGG" id="aia:AWH56_018920"/>
<dbReference type="InterPro" id="IPR010998">
    <property type="entry name" value="Integrase_recombinase_N"/>
</dbReference>
<dbReference type="InterPro" id="IPR028259">
    <property type="entry name" value="AP2-like_int_N"/>
</dbReference>
<dbReference type="InterPro" id="IPR002104">
    <property type="entry name" value="Integrase_catalytic"/>
</dbReference>
<dbReference type="EMBL" id="CP063356">
    <property type="protein sequence ID" value="QOY34779.1"/>
    <property type="molecule type" value="Genomic_DNA"/>
</dbReference>
<dbReference type="InterPro" id="IPR050808">
    <property type="entry name" value="Phage_Integrase"/>
</dbReference>
<dbReference type="AlphaFoldDB" id="A0A1S2MA46"/>
<keyword evidence="3 5" id="KW-0238">DNA-binding</keyword>
<dbReference type="Pfam" id="PF00589">
    <property type="entry name" value="Phage_integrase"/>
    <property type="match status" value="1"/>
</dbReference>
<comment type="similarity">
    <text evidence="1">Belongs to the 'phage' integrase family.</text>
</comment>
<dbReference type="CDD" id="cd01189">
    <property type="entry name" value="INT_ICEBs1_C_like"/>
    <property type="match status" value="1"/>
</dbReference>
<sequence>MASIQKRGKTYQYTVSNRVNGKSKPIRKGGFRTKKEARIAAAEIEVQLGKGIVRHLHPVPIDKYFDNWLILYKSHLSLTTQQHYDYTSKAIKSYFGSKPLQEIGRHDYQLFINEYGSGRSKEAVEKLNTHIRACVKDAVEEQIINSDFTRKAVLTWTTPAKKANEKHLDFFESQLLLNEISNRLKEGRIFSLLLLGLSSGMRFAEMVGLTWESFDFVNNTITINKTWGYMKRTPLGFGPTKNEHSNRTIKMDKVTMAHFKELFYSSPNNKHKLVFYSSTSKYKVITNTVANKQLRMLTNELKIQPITIHGLRHTHTSLLLYKGVSIYYVSDRLGHSNIETTLKEYSHLIKELRQEDEKKTIDFLNSINK</sequence>
<evidence type="ECO:0000256" key="2">
    <source>
        <dbReference type="ARBA" id="ARBA00022908"/>
    </source>
</evidence>
<dbReference type="EMBL" id="LQXD01000070">
    <property type="protein sequence ID" value="OIJ20555.1"/>
    <property type="molecule type" value="Genomic_DNA"/>
</dbReference>
<name>A0A1S2MA46_9BACI</name>
<keyword evidence="4" id="KW-0233">DNA recombination</keyword>
<dbReference type="RefSeq" id="WP_071316617.1">
    <property type="nucleotide sequence ID" value="NZ_CP063356.2"/>
</dbReference>